<evidence type="ECO:0000256" key="1">
    <source>
        <dbReference type="SAM" id="SignalP"/>
    </source>
</evidence>
<evidence type="ECO:0008006" key="4">
    <source>
        <dbReference type="Google" id="ProtNLM"/>
    </source>
</evidence>
<sequence length="144" mass="15695">MRLFGTLTVVFFMTLPVVAGSAQEKPFSADDIDNMLENSAPMPLASGTVEDRLKQEIQACWVQPIFKRGDTLPEIKVAVSVGKDGTLLKDPKVLKTGKGTMGKQLALSAVRAIKRCAPFKTVKDNPGSYENLRTIILNFQPSSL</sequence>
<proteinExistence type="predicted"/>
<organism evidence="2 3">
    <name type="scientific">Phyllobacterium ifriqiyense</name>
    <dbReference type="NCBI Taxonomy" id="314238"/>
    <lineage>
        <taxon>Bacteria</taxon>
        <taxon>Pseudomonadati</taxon>
        <taxon>Pseudomonadota</taxon>
        <taxon>Alphaproteobacteria</taxon>
        <taxon>Hyphomicrobiales</taxon>
        <taxon>Phyllobacteriaceae</taxon>
        <taxon>Phyllobacterium</taxon>
    </lineage>
</organism>
<evidence type="ECO:0000313" key="2">
    <source>
        <dbReference type="EMBL" id="MDQ0998283.1"/>
    </source>
</evidence>
<feature type="signal peptide" evidence="1">
    <location>
        <begin position="1"/>
        <end position="19"/>
    </location>
</feature>
<name>A0ABU0SBZ3_9HYPH</name>
<keyword evidence="3" id="KW-1185">Reference proteome</keyword>
<reference evidence="2 3" key="1">
    <citation type="submission" date="2023-07" db="EMBL/GenBank/DDBJ databases">
        <title>Comparative genomics of wheat-associated soil bacteria to identify genetic determinants of phenazine resistance.</title>
        <authorList>
            <person name="Mouncey N."/>
        </authorList>
    </citation>
    <scope>NUCLEOTIDE SEQUENCE [LARGE SCALE GENOMIC DNA]</scope>
    <source>
        <strain evidence="2 3">W4I11</strain>
    </source>
</reference>
<dbReference type="Proteomes" id="UP001237780">
    <property type="component" value="Unassembled WGS sequence"/>
</dbReference>
<comment type="caution">
    <text evidence="2">The sequence shown here is derived from an EMBL/GenBank/DDBJ whole genome shotgun (WGS) entry which is preliminary data.</text>
</comment>
<dbReference type="SUPFAM" id="SSF74653">
    <property type="entry name" value="TolA/TonB C-terminal domain"/>
    <property type="match status" value="1"/>
</dbReference>
<feature type="chain" id="PRO_5047414496" description="Cell envelope integrity protein TolA" evidence="1">
    <location>
        <begin position="20"/>
        <end position="144"/>
    </location>
</feature>
<keyword evidence="1" id="KW-0732">Signal</keyword>
<dbReference type="RefSeq" id="WP_307283033.1">
    <property type="nucleotide sequence ID" value="NZ_JAUSZT010000003.1"/>
</dbReference>
<dbReference type="EMBL" id="JAUSZT010000003">
    <property type="protein sequence ID" value="MDQ0998283.1"/>
    <property type="molecule type" value="Genomic_DNA"/>
</dbReference>
<protein>
    <recommendedName>
        <fullName evidence="4">Cell envelope integrity protein TolA</fullName>
    </recommendedName>
</protein>
<accession>A0ABU0SBZ3</accession>
<dbReference type="Gene3D" id="3.30.1150.10">
    <property type="match status" value="1"/>
</dbReference>
<gene>
    <name evidence="2" type="ORF">QFZ34_003465</name>
</gene>
<evidence type="ECO:0000313" key="3">
    <source>
        <dbReference type="Proteomes" id="UP001237780"/>
    </source>
</evidence>